<feature type="compositionally biased region" description="Basic residues" evidence="2">
    <location>
        <begin position="318"/>
        <end position="332"/>
    </location>
</feature>
<feature type="region of interest" description="Disordered" evidence="2">
    <location>
        <begin position="298"/>
        <end position="367"/>
    </location>
</feature>
<dbReference type="RefSeq" id="XP_004996587.1">
    <property type="nucleotide sequence ID" value="XM_004996530.1"/>
</dbReference>
<dbReference type="OMA" id="TEKQWFA"/>
<dbReference type="InParanoid" id="F2U2M8"/>
<dbReference type="STRING" id="946362.F2U2M8"/>
<keyword evidence="4" id="KW-1185">Reference proteome</keyword>
<reference evidence="3" key="1">
    <citation type="submission" date="2009-08" db="EMBL/GenBank/DDBJ databases">
        <title>Annotation of Salpingoeca rosetta.</title>
        <authorList>
            <consortium name="The Broad Institute Genome Sequencing Platform"/>
            <person name="Russ C."/>
            <person name="Cuomo C."/>
            <person name="Burger G."/>
            <person name="Gray M.W."/>
            <person name="Holland P.W.H."/>
            <person name="King N."/>
            <person name="Lang F.B.F."/>
            <person name="Roger A.J."/>
            <person name="Ruiz-Trillo I."/>
            <person name="Young S.K."/>
            <person name="Zeng Q."/>
            <person name="Gargeya S."/>
            <person name="Alvarado L."/>
            <person name="Berlin A."/>
            <person name="Chapman S.B."/>
            <person name="Chen Z."/>
            <person name="Freedman E."/>
            <person name="Gellesch M."/>
            <person name="Goldberg J."/>
            <person name="Griggs A."/>
            <person name="Gujja S."/>
            <person name="Heilman E."/>
            <person name="Heiman D."/>
            <person name="Howarth C."/>
            <person name="Mehta T."/>
            <person name="Neiman D."/>
            <person name="Pearson M."/>
            <person name="Roberts A."/>
            <person name="Saif S."/>
            <person name="Shea T."/>
            <person name="Shenoy N."/>
            <person name="Sisk P."/>
            <person name="Stolte C."/>
            <person name="Sykes S."/>
            <person name="White J."/>
            <person name="Yandava C."/>
            <person name="Haas B."/>
            <person name="Nusbaum C."/>
            <person name="Birren B."/>
        </authorList>
    </citation>
    <scope>NUCLEOTIDE SEQUENCE</scope>
    <source>
        <strain evidence="3">ATCC 50818</strain>
    </source>
</reference>
<protein>
    <recommendedName>
        <fullName evidence="5">Protein FAM98A</fullName>
    </recommendedName>
</protein>
<proteinExistence type="inferred from homology"/>
<evidence type="ECO:0000256" key="2">
    <source>
        <dbReference type="SAM" id="MobiDB-lite"/>
    </source>
</evidence>
<organism evidence="3 4">
    <name type="scientific">Salpingoeca rosetta (strain ATCC 50818 / BSB-021)</name>
    <dbReference type="NCBI Taxonomy" id="946362"/>
    <lineage>
        <taxon>Eukaryota</taxon>
        <taxon>Choanoflagellata</taxon>
        <taxon>Craspedida</taxon>
        <taxon>Salpingoecidae</taxon>
        <taxon>Salpingoeca</taxon>
    </lineage>
</organism>
<accession>F2U2M8</accession>
<comment type="similarity">
    <text evidence="1">Belongs to the FAM98 family.</text>
</comment>
<dbReference type="GeneID" id="16077178"/>
<gene>
    <name evidence="3" type="ORF">PTSG_02102</name>
</gene>
<feature type="compositionally biased region" description="Basic and acidic residues" evidence="2">
    <location>
        <begin position="299"/>
        <end position="308"/>
    </location>
</feature>
<dbReference type="eggNOG" id="KOG3973">
    <property type="taxonomic scope" value="Eukaryota"/>
</dbReference>
<dbReference type="KEGG" id="sre:PTSG_02102"/>
<dbReference type="Proteomes" id="UP000007799">
    <property type="component" value="Unassembled WGS sequence"/>
</dbReference>
<dbReference type="GO" id="GO:0072669">
    <property type="term" value="C:tRNA-splicing ligase complex"/>
    <property type="evidence" value="ECO:0007669"/>
    <property type="project" value="TreeGrafter"/>
</dbReference>
<dbReference type="EMBL" id="GL832959">
    <property type="protein sequence ID" value="EGD81383.1"/>
    <property type="molecule type" value="Genomic_DNA"/>
</dbReference>
<evidence type="ECO:0000313" key="3">
    <source>
        <dbReference type="EMBL" id="EGD81383.1"/>
    </source>
</evidence>
<dbReference type="FunCoup" id="F2U2M8">
    <property type="interactions" value="1786"/>
</dbReference>
<dbReference type="AlphaFoldDB" id="F2U2M8"/>
<name>F2U2M8_SALR5</name>
<evidence type="ECO:0008006" key="5">
    <source>
        <dbReference type="Google" id="ProtNLM"/>
    </source>
</evidence>
<evidence type="ECO:0000313" key="4">
    <source>
        <dbReference type="Proteomes" id="UP000007799"/>
    </source>
</evidence>
<feature type="compositionally biased region" description="Gly residues" evidence="2">
    <location>
        <begin position="333"/>
        <end position="349"/>
    </location>
</feature>
<sequence length="367" mass="40033">MSVPEARSDAILDALEDLAYSPLPGPDDLDEALLEGVDSPLFVAICVFLSNAITKARRLETVVSSGDDTSALLIELSSFLQEAGCPFDEFEKDTFAAVRDLTSRINLLEWLCSEAQTARMIRSQTSDKMDVATDFGTSAEDRLASVLSTLGLSDRAQSTTSEIFSAITARIQHLMKQAGQNYIEPPILSHKLSPEQWAKLEDINAQLSEEYAVRRQMLLKRIDVTIQSFKWSDRVKKSLDELERSTQPLRHTMTTASDVDVHDVLFASRDLLNISKTSGAAVRHATAKSKIRGIFIGDVPDRGGRPTEQRAPGMMPAFRKRTVTARPQRNKRGNGGGVGGGGRNSGGGGGRRRGKKGGRVQGGWSKS</sequence>
<dbReference type="OrthoDB" id="512356at2759"/>
<dbReference type="PANTHER" id="PTHR31353:SF1">
    <property type="entry name" value="PROTEIN FAM98B"/>
    <property type="match status" value="1"/>
</dbReference>
<dbReference type="Pfam" id="PF10239">
    <property type="entry name" value="DUF2465"/>
    <property type="match status" value="1"/>
</dbReference>
<dbReference type="PANTHER" id="PTHR31353">
    <property type="entry name" value="FAM98"/>
    <property type="match status" value="1"/>
</dbReference>
<dbReference type="InterPro" id="IPR018797">
    <property type="entry name" value="FAM98"/>
</dbReference>
<evidence type="ECO:0000256" key="1">
    <source>
        <dbReference type="ARBA" id="ARBA00007218"/>
    </source>
</evidence>